<keyword evidence="1 2" id="KW-0812">Transmembrane</keyword>
<dbReference type="KEGG" id="tet:TTHERM_000994111"/>
<dbReference type="AlphaFoldDB" id="W7X3B7"/>
<keyword evidence="1" id="KW-0472">Membrane</keyword>
<keyword evidence="1" id="KW-1133">Transmembrane helix</keyword>
<name>W7X3B7_TETTS</name>
<evidence type="ECO:0000313" key="3">
    <source>
        <dbReference type="Proteomes" id="UP000009168"/>
    </source>
</evidence>
<organism evidence="2 3">
    <name type="scientific">Tetrahymena thermophila (strain SB210)</name>
    <dbReference type="NCBI Taxonomy" id="312017"/>
    <lineage>
        <taxon>Eukaryota</taxon>
        <taxon>Sar</taxon>
        <taxon>Alveolata</taxon>
        <taxon>Ciliophora</taxon>
        <taxon>Intramacronucleata</taxon>
        <taxon>Oligohymenophorea</taxon>
        <taxon>Hymenostomatida</taxon>
        <taxon>Tetrahymenina</taxon>
        <taxon>Tetrahymenidae</taxon>
        <taxon>Tetrahymena</taxon>
    </lineage>
</organism>
<dbReference type="InParanoid" id="W7X3B7"/>
<dbReference type="RefSeq" id="XP_012655523.1">
    <property type="nucleotide sequence ID" value="XM_012800069.1"/>
</dbReference>
<dbReference type="Proteomes" id="UP000009168">
    <property type="component" value="Unassembled WGS sequence"/>
</dbReference>
<gene>
    <name evidence="2" type="ORF">TTHERM_000994111</name>
</gene>
<reference evidence="3" key="1">
    <citation type="journal article" date="2006" name="PLoS Biol.">
        <title>Macronuclear genome sequence of the ciliate Tetrahymena thermophila, a model eukaryote.</title>
        <authorList>
            <person name="Eisen J.A."/>
            <person name="Coyne R.S."/>
            <person name="Wu M."/>
            <person name="Wu D."/>
            <person name="Thiagarajan M."/>
            <person name="Wortman J.R."/>
            <person name="Badger J.H."/>
            <person name="Ren Q."/>
            <person name="Amedeo P."/>
            <person name="Jones K.M."/>
            <person name="Tallon L.J."/>
            <person name="Delcher A.L."/>
            <person name="Salzberg S.L."/>
            <person name="Silva J.C."/>
            <person name="Haas B.J."/>
            <person name="Majoros W.H."/>
            <person name="Farzad M."/>
            <person name="Carlton J.M."/>
            <person name="Smith R.K. Jr."/>
            <person name="Garg J."/>
            <person name="Pearlman R.E."/>
            <person name="Karrer K.M."/>
            <person name="Sun L."/>
            <person name="Manning G."/>
            <person name="Elde N.C."/>
            <person name="Turkewitz A.P."/>
            <person name="Asai D.J."/>
            <person name="Wilkes D.E."/>
            <person name="Wang Y."/>
            <person name="Cai H."/>
            <person name="Collins K."/>
            <person name="Stewart B.A."/>
            <person name="Lee S.R."/>
            <person name="Wilamowska K."/>
            <person name="Weinberg Z."/>
            <person name="Ruzzo W.L."/>
            <person name="Wloga D."/>
            <person name="Gaertig J."/>
            <person name="Frankel J."/>
            <person name="Tsao C.-C."/>
            <person name="Gorovsky M.A."/>
            <person name="Keeling P.J."/>
            <person name="Waller R.F."/>
            <person name="Patron N.J."/>
            <person name="Cherry J.M."/>
            <person name="Stover N.A."/>
            <person name="Krieger C.J."/>
            <person name="del Toro C."/>
            <person name="Ryder H.F."/>
            <person name="Williamson S.C."/>
            <person name="Barbeau R.A."/>
            <person name="Hamilton E.P."/>
            <person name="Orias E."/>
        </authorList>
    </citation>
    <scope>NUCLEOTIDE SEQUENCE [LARGE SCALE GENOMIC DNA]</scope>
    <source>
        <strain evidence="3">SB210</strain>
    </source>
</reference>
<feature type="transmembrane region" description="Helical" evidence="1">
    <location>
        <begin position="126"/>
        <end position="146"/>
    </location>
</feature>
<dbReference type="GeneID" id="24441327"/>
<accession>W7X3B7</accession>
<feature type="transmembrane region" description="Helical" evidence="1">
    <location>
        <begin position="158"/>
        <end position="174"/>
    </location>
</feature>
<evidence type="ECO:0000256" key="1">
    <source>
        <dbReference type="SAM" id="Phobius"/>
    </source>
</evidence>
<feature type="transmembrane region" description="Helical" evidence="1">
    <location>
        <begin position="96"/>
        <end position="114"/>
    </location>
</feature>
<feature type="transmembrane region" description="Helical" evidence="1">
    <location>
        <begin position="180"/>
        <end position="203"/>
    </location>
</feature>
<feature type="transmembrane region" description="Helical" evidence="1">
    <location>
        <begin position="250"/>
        <end position="275"/>
    </location>
</feature>
<dbReference type="EMBL" id="GG662458">
    <property type="protein sequence ID" value="EWS71937.1"/>
    <property type="molecule type" value="Genomic_DNA"/>
</dbReference>
<feature type="transmembrane region" description="Helical" evidence="1">
    <location>
        <begin position="281"/>
        <end position="301"/>
    </location>
</feature>
<evidence type="ECO:0000313" key="2">
    <source>
        <dbReference type="EMBL" id="EWS71937.1"/>
    </source>
</evidence>
<protein>
    <submittedName>
        <fullName evidence="2">Transmembrane protein, putative</fullName>
    </submittedName>
</protein>
<proteinExistence type="predicted"/>
<sequence>MCLSISQQDFLVFTGIIASVIISSMNIYEFILLSQEGETKALYAIIWTWIISKILSLPSQKCRIKCEELMIQLLGFIFQCEWYFNYQDTKNTINRLLKQLLFITIPTLVVNIYLLSDLNRNITHCYYIIMIFMTFTILWLQIIYQVMDSQLSVPDQTFTRIFSMFSNFCFYYLFVQTIFYQQYICISLMIINALVGVLDFWFFRYQRRIEEWQEDIQINIFSYIFQININNFQTFPKNCRNLNLPSWEQILRLAVQQINIIVFFIVKLTCFPLIIQLDKAFYVYFALSIPQFYLLGINLYYKLVKHERVSAKLCLNQDKFIINNQLYEALKDRFTYNYELDVMININNIEELNSYQFGENVKTLQKFMAFAYKYSLNSAMLSIQSQDQQLQIYLTLNKTLIEGEQKIQVSNQFFKNNLNINLLGYLRQILVLDNSYQVDLVCPIQKMNEAEHLLITTQQYNHNVFTVNKIKNDILNEQLIQITANNFQIMAFYKNIKQFIPINPSHLLFDLYNE</sequence>
<feature type="transmembrane region" description="Helical" evidence="1">
    <location>
        <begin position="12"/>
        <end position="34"/>
    </location>
</feature>
<keyword evidence="3" id="KW-1185">Reference proteome</keyword>